<dbReference type="VEuPathDB" id="TriTrypDB:LtaPh_3534751"/>
<gene>
    <name evidence="1" type="ORF">LtaPh_3534751</name>
</gene>
<protein>
    <submittedName>
        <fullName evidence="1">Uncharacterized protein</fullName>
    </submittedName>
</protein>
<evidence type="ECO:0000313" key="1">
    <source>
        <dbReference type="EMBL" id="GET92862.1"/>
    </source>
</evidence>
<comment type="caution">
    <text evidence="1">The sequence shown here is derived from an EMBL/GenBank/DDBJ whole genome shotgun (WGS) entry which is preliminary data.</text>
</comment>
<dbReference type="AlphaFoldDB" id="A0A640KTL8"/>
<evidence type="ECO:0000313" key="2">
    <source>
        <dbReference type="Proteomes" id="UP000419144"/>
    </source>
</evidence>
<organism evidence="1 2">
    <name type="scientific">Leishmania tarentolae</name>
    <name type="common">Sauroleishmania tarentolae</name>
    <dbReference type="NCBI Taxonomy" id="5689"/>
    <lineage>
        <taxon>Eukaryota</taxon>
        <taxon>Discoba</taxon>
        <taxon>Euglenozoa</taxon>
        <taxon>Kinetoplastea</taxon>
        <taxon>Metakinetoplastina</taxon>
        <taxon>Trypanosomatida</taxon>
        <taxon>Trypanosomatidae</taxon>
        <taxon>Leishmaniinae</taxon>
        <taxon>Leishmania</taxon>
        <taxon>lizard Leishmania</taxon>
    </lineage>
</organism>
<dbReference type="Proteomes" id="UP000419144">
    <property type="component" value="Unassembled WGS sequence"/>
</dbReference>
<proteinExistence type="predicted"/>
<name>A0A640KTL8_LEITA</name>
<reference evidence="1" key="1">
    <citation type="submission" date="2019-11" db="EMBL/GenBank/DDBJ databases">
        <title>Leishmania tarentolae CDS.</title>
        <authorList>
            <person name="Goto Y."/>
            <person name="Yamagishi J."/>
        </authorList>
    </citation>
    <scope>NUCLEOTIDE SEQUENCE [LARGE SCALE GENOMIC DNA]</scope>
    <source>
        <strain evidence="1">Parrot Tar II</strain>
    </source>
</reference>
<dbReference type="EMBL" id="BLBS01000056">
    <property type="protein sequence ID" value="GET92862.1"/>
    <property type="molecule type" value="Genomic_DNA"/>
</dbReference>
<keyword evidence="2" id="KW-1185">Reference proteome</keyword>
<accession>A0A640KTL8</accession>
<sequence length="116" mass="13161">MGNHTVHDRSLPCTLASKCLKKLWYFCREAHKAAVHLKVELVIKHGVLKVRQIPRGRINVADKLADTAHFNCLRHAKHLYQHARDATLELTGARQLKNDGDVLSPVTLVSLRCHAW</sequence>